<reference evidence="3" key="1">
    <citation type="submission" date="2025-08" db="UniProtKB">
        <authorList>
            <consortium name="RefSeq"/>
        </authorList>
    </citation>
    <scope>IDENTIFICATION</scope>
    <source>
        <tissue evidence="3">Whole body</tissue>
    </source>
</reference>
<dbReference type="GO" id="GO:0015074">
    <property type="term" value="P:DNA integration"/>
    <property type="evidence" value="ECO:0007669"/>
    <property type="project" value="InterPro"/>
</dbReference>
<accession>A0AAJ7J881</accession>
<dbReference type="SUPFAM" id="SSF53098">
    <property type="entry name" value="Ribonuclease H-like"/>
    <property type="match status" value="1"/>
</dbReference>
<dbReference type="Proteomes" id="UP000694925">
    <property type="component" value="Unplaced"/>
</dbReference>
<evidence type="ECO:0000313" key="3">
    <source>
        <dbReference type="RefSeq" id="XP_017887219.1"/>
    </source>
</evidence>
<dbReference type="InterPro" id="IPR036397">
    <property type="entry name" value="RNaseH_sf"/>
</dbReference>
<sequence length="169" mass="19530">MCYTSNAMRDRCTELGIKWKFNPPSAPHFGGMQEAGVKSVKHHLKRVMGQFTPTGEEMQTLLCKIEASLNSRPISPLSESADDYAVLTPGHFLVGGPLNALPRESVESEKLARLTRWRAMQKFHEQLWRIWTRDYLLHLQKRYKWQTTQVQLQPGLPESMTFLDKFQVL</sequence>
<dbReference type="Pfam" id="PF18701">
    <property type="entry name" value="DUF5641"/>
    <property type="match status" value="1"/>
</dbReference>
<feature type="domain" description="Integrase catalytic" evidence="1">
    <location>
        <begin position="1"/>
        <end position="97"/>
    </location>
</feature>
<keyword evidence="2" id="KW-1185">Reference proteome</keyword>
<protein>
    <submittedName>
        <fullName evidence="3">Uncharacterized protein LOC108629211</fullName>
    </submittedName>
</protein>
<dbReference type="InterPro" id="IPR012337">
    <property type="entry name" value="RNaseH-like_sf"/>
</dbReference>
<name>A0AAJ7J881_9HYME</name>
<dbReference type="InterPro" id="IPR040676">
    <property type="entry name" value="DUF5641"/>
</dbReference>
<dbReference type="KEGG" id="ccal:108629211"/>
<dbReference type="AlphaFoldDB" id="A0AAJ7J881"/>
<gene>
    <name evidence="3" type="primary">LOC108629211</name>
</gene>
<dbReference type="InterPro" id="IPR001584">
    <property type="entry name" value="Integrase_cat-core"/>
</dbReference>
<dbReference type="RefSeq" id="XP_017887219.1">
    <property type="nucleotide sequence ID" value="XM_018031730.1"/>
</dbReference>
<dbReference type="Gene3D" id="3.30.420.10">
    <property type="entry name" value="Ribonuclease H-like superfamily/Ribonuclease H"/>
    <property type="match status" value="1"/>
</dbReference>
<dbReference type="PANTHER" id="PTHR47331">
    <property type="entry name" value="PHD-TYPE DOMAIN-CONTAINING PROTEIN"/>
    <property type="match status" value="1"/>
</dbReference>
<dbReference type="GeneID" id="108629211"/>
<proteinExistence type="predicted"/>
<dbReference type="GO" id="GO:0003676">
    <property type="term" value="F:nucleic acid binding"/>
    <property type="evidence" value="ECO:0007669"/>
    <property type="project" value="InterPro"/>
</dbReference>
<evidence type="ECO:0000259" key="1">
    <source>
        <dbReference type="PROSITE" id="PS50994"/>
    </source>
</evidence>
<organism evidence="2 3">
    <name type="scientific">Ceratina calcarata</name>
    <dbReference type="NCBI Taxonomy" id="156304"/>
    <lineage>
        <taxon>Eukaryota</taxon>
        <taxon>Metazoa</taxon>
        <taxon>Ecdysozoa</taxon>
        <taxon>Arthropoda</taxon>
        <taxon>Hexapoda</taxon>
        <taxon>Insecta</taxon>
        <taxon>Pterygota</taxon>
        <taxon>Neoptera</taxon>
        <taxon>Endopterygota</taxon>
        <taxon>Hymenoptera</taxon>
        <taxon>Apocrita</taxon>
        <taxon>Aculeata</taxon>
        <taxon>Apoidea</taxon>
        <taxon>Anthophila</taxon>
        <taxon>Apidae</taxon>
        <taxon>Ceratina</taxon>
        <taxon>Zadontomerus</taxon>
    </lineage>
</organism>
<evidence type="ECO:0000313" key="2">
    <source>
        <dbReference type="Proteomes" id="UP000694925"/>
    </source>
</evidence>
<dbReference type="PROSITE" id="PS50994">
    <property type="entry name" value="INTEGRASE"/>
    <property type="match status" value="1"/>
</dbReference>